<dbReference type="PROSITE" id="PS51186">
    <property type="entry name" value="GNAT"/>
    <property type="match status" value="1"/>
</dbReference>
<feature type="domain" description="N-acetyltransferase" evidence="3">
    <location>
        <begin position="1"/>
        <end position="172"/>
    </location>
</feature>
<name>A0A4R0MPE6_9SPHI</name>
<dbReference type="InterPro" id="IPR050832">
    <property type="entry name" value="Bact_Acetyltransf"/>
</dbReference>
<reference evidence="4 5" key="1">
    <citation type="submission" date="2019-02" db="EMBL/GenBank/DDBJ databases">
        <title>Pedobacter sp. RP-1-13 sp. nov., isolated from Arctic soil.</title>
        <authorList>
            <person name="Dahal R.H."/>
        </authorList>
    </citation>
    <scope>NUCLEOTIDE SEQUENCE [LARGE SCALE GENOMIC DNA]</scope>
    <source>
        <strain evidence="4 5">RP-1-13</strain>
    </source>
</reference>
<proteinExistence type="predicted"/>
<dbReference type="SUPFAM" id="SSF55729">
    <property type="entry name" value="Acyl-CoA N-acyltransferases (Nat)"/>
    <property type="match status" value="1"/>
</dbReference>
<dbReference type="EMBL" id="SJSK01000005">
    <property type="protein sequence ID" value="TCC88493.1"/>
    <property type="molecule type" value="Genomic_DNA"/>
</dbReference>
<dbReference type="AlphaFoldDB" id="A0A4R0MPE6"/>
<dbReference type="RefSeq" id="WP_131554547.1">
    <property type="nucleotide sequence ID" value="NZ_SJSK01000005.1"/>
</dbReference>
<sequence length="173" mass="18810">MEITRANLADVKELDKLVNSAYRGEDSKKGWTTEAEILDGIRIDEKALEIMLAKPGLTILKVIDGNGKILGTVCLEVEPNELHLGMFAVSPLSQGNGMGKSLLMAAEDHALENNCAKIVISVISTRVELINWYGRHGYLPTGGSIAFDEIEGRFGDPKVEAISLIEMEKVLGD</sequence>
<dbReference type="OrthoDB" id="9796381at2"/>
<dbReference type="PANTHER" id="PTHR43877">
    <property type="entry name" value="AMINOALKYLPHOSPHONATE N-ACETYLTRANSFERASE-RELATED-RELATED"/>
    <property type="match status" value="1"/>
</dbReference>
<dbReference type="InterPro" id="IPR000182">
    <property type="entry name" value="GNAT_dom"/>
</dbReference>
<dbReference type="InterPro" id="IPR016181">
    <property type="entry name" value="Acyl_CoA_acyltransferase"/>
</dbReference>
<keyword evidence="1 4" id="KW-0808">Transferase</keyword>
<accession>A0A4R0MPE6</accession>
<evidence type="ECO:0000313" key="4">
    <source>
        <dbReference type="EMBL" id="TCC88493.1"/>
    </source>
</evidence>
<organism evidence="4 5">
    <name type="scientific">Pedobacter frigiditerrae</name>
    <dbReference type="NCBI Taxonomy" id="2530452"/>
    <lineage>
        <taxon>Bacteria</taxon>
        <taxon>Pseudomonadati</taxon>
        <taxon>Bacteroidota</taxon>
        <taxon>Sphingobacteriia</taxon>
        <taxon>Sphingobacteriales</taxon>
        <taxon>Sphingobacteriaceae</taxon>
        <taxon>Pedobacter</taxon>
    </lineage>
</organism>
<evidence type="ECO:0000256" key="1">
    <source>
        <dbReference type="ARBA" id="ARBA00022679"/>
    </source>
</evidence>
<dbReference type="Proteomes" id="UP000292884">
    <property type="component" value="Unassembled WGS sequence"/>
</dbReference>
<gene>
    <name evidence="4" type="ORF">EZ428_17780</name>
</gene>
<comment type="caution">
    <text evidence="4">The sequence shown here is derived from an EMBL/GenBank/DDBJ whole genome shotgun (WGS) entry which is preliminary data.</text>
</comment>
<evidence type="ECO:0000259" key="3">
    <source>
        <dbReference type="PROSITE" id="PS51186"/>
    </source>
</evidence>
<dbReference type="Pfam" id="PF00583">
    <property type="entry name" value="Acetyltransf_1"/>
    <property type="match status" value="1"/>
</dbReference>
<dbReference type="Gene3D" id="3.40.630.30">
    <property type="match status" value="1"/>
</dbReference>
<dbReference type="PANTHER" id="PTHR43877:SF2">
    <property type="entry name" value="AMINOALKYLPHOSPHONATE N-ACETYLTRANSFERASE-RELATED"/>
    <property type="match status" value="1"/>
</dbReference>
<protein>
    <submittedName>
        <fullName evidence="4">GNAT family N-acetyltransferase</fullName>
    </submittedName>
</protein>
<evidence type="ECO:0000256" key="2">
    <source>
        <dbReference type="ARBA" id="ARBA00023315"/>
    </source>
</evidence>
<evidence type="ECO:0000313" key="5">
    <source>
        <dbReference type="Proteomes" id="UP000292884"/>
    </source>
</evidence>
<dbReference type="GO" id="GO:0016747">
    <property type="term" value="F:acyltransferase activity, transferring groups other than amino-acyl groups"/>
    <property type="evidence" value="ECO:0007669"/>
    <property type="project" value="InterPro"/>
</dbReference>
<keyword evidence="5" id="KW-1185">Reference proteome</keyword>
<keyword evidence="2" id="KW-0012">Acyltransferase</keyword>